<evidence type="ECO:0000256" key="5">
    <source>
        <dbReference type="ARBA" id="ARBA00022801"/>
    </source>
</evidence>
<dbReference type="PROSITE" id="PS50600">
    <property type="entry name" value="ULP_PROTEASE"/>
    <property type="match status" value="1"/>
</dbReference>
<feature type="compositionally biased region" description="Acidic residues" evidence="6">
    <location>
        <begin position="911"/>
        <end position="936"/>
    </location>
</feature>
<gene>
    <name evidence="8" type="ORF">P5673_004715</name>
</gene>
<feature type="compositionally biased region" description="Polar residues" evidence="6">
    <location>
        <begin position="230"/>
        <end position="244"/>
    </location>
</feature>
<dbReference type="InterPro" id="IPR003653">
    <property type="entry name" value="Peptidase_C48_C"/>
</dbReference>
<evidence type="ECO:0000256" key="3">
    <source>
        <dbReference type="ARBA" id="ARBA00022670"/>
    </source>
</evidence>
<keyword evidence="2" id="KW-0597">Phosphoprotein</keyword>
<feature type="compositionally biased region" description="Low complexity" evidence="6">
    <location>
        <begin position="735"/>
        <end position="747"/>
    </location>
</feature>
<protein>
    <submittedName>
        <fullName evidence="8">Sentrin-specific protease 7</fullName>
    </submittedName>
</protein>
<evidence type="ECO:0000313" key="9">
    <source>
        <dbReference type="Proteomes" id="UP001249851"/>
    </source>
</evidence>
<dbReference type="Pfam" id="PF02902">
    <property type="entry name" value="Peptidase_C48"/>
    <property type="match status" value="1"/>
</dbReference>
<name>A0AAD9R0R6_ACRCE</name>
<feature type="compositionally biased region" description="Polar residues" evidence="6">
    <location>
        <begin position="96"/>
        <end position="109"/>
    </location>
</feature>
<dbReference type="InterPro" id="IPR051947">
    <property type="entry name" value="Sentrin-specific_protease"/>
</dbReference>
<dbReference type="GO" id="GO:0006508">
    <property type="term" value="P:proteolysis"/>
    <property type="evidence" value="ECO:0007669"/>
    <property type="project" value="UniProtKB-KW"/>
</dbReference>
<comment type="caution">
    <text evidence="8">The sequence shown here is derived from an EMBL/GenBank/DDBJ whole genome shotgun (WGS) entry which is preliminary data.</text>
</comment>
<dbReference type="PANTHER" id="PTHR46896:SF3">
    <property type="entry name" value="FI06413P-RELATED"/>
    <property type="match status" value="1"/>
</dbReference>
<dbReference type="EMBL" id="JARQWQ010000007">
    <property type="protein sequence ID" value="KAK2570984.1"/>
    <property type="molecule type" value="Genomic_DNA"/>
</dbReference>
<keyword evidence="3 8" id="KW-0645">Protease</keyword>
<feature type="compositionally biased region" description="Polar residues" evidence="6">
    <location>
        <begin position="209"/>
        <end position="221"/>
    </location>
</feature>
<comment type="similarity">
    <text evidence="1">Belongs to the peptidase C48 family.</text>
</comment>
<dbReference type="GO" id="GO:0016926">
    <property type="term" value="P:protein desumoylation"/>
    <property type="evidence" value="ECO:0007669"/>
    <property type="project" value="TreeGrafter"/>
</dbReference>
<evidence type="ECO:0000256" key="1">
    <source>
        <dbReference type="ARBA" id="ARBA00005234"/>
    </source>
</evidence>
<feature type="region of interest" description="Disordered" evidence="6">
    <location>
        <begin position="96"/>
        <end position="132"/>
    </location>
</feature>
<feature type="region of interest" description="Disordered" evidence="6">
    <location>
        <begin position="906"/>
        <end position="938"/>
    </location>
</feature>
<evidence type="ECO:0000256" key="2">
    <source>
        <dbReference type="ARBA" id="ARBA00022553"/>
    </source>
</evidence>
<keyword evidence="5" id="KW-0378">Hydrolase</keyword>
<dbReference type="Proteomes" id="UP001249851">
    <property type="component" value="Unassembled WGS sequence"/>
</dbReference>
<feature type="compositionally biased region" description="Polar residues" evidence="6">
    <location>
        <begin position="291"/>
        <end position="302"/>
    </location>
</feature>
<feature type="region of interest" description="Disordered" evidence="6">
    <location>
        <begin position="390"/>
        <end position="418"/>
    </location>
</feature>
<feature type="compositionally biased region" description="Basic and acidic residues" evidence="6">
    <location>
        <begin position="111"/>
        <end position="121"/>
    </location>
</feature>
<feature type="compositionally biased region" description="Basic and acidic residues" evidence="6">
    <location>
        <begin position="247"/>
        <end position="257"/>
    </location>
</feature>
<evidence type="ECO:0000256" key="4">
    <source>
        <dbReference type="ARBA" id="ARBA00022786"/>
    </source>
</evidence>
<reference evidence="8" key="1">
    <citation type="journal article" date="2023" name="G3 (Bethesda)">
        <title>Whole genome assembly and annotation of the endangered Caribbean coral Acropora cervicornis.</title>
        <authorList>
            <person name="Selwyn J.D."/>
            <person name="Vollmer S.V."/>
        </authorList>
    </citation>
    <scope>NUCLEOTIDE SEQUENCE</scope>
    <source>
        <strain evidence="8">K2</strain>
    </source>
</reference>
<feature type="domain" description="Ubiquitin-like protease family profile" evidence="7">
    <location>
        <begin position="777"/>
        <end position="1061"/>
    </location>
</feature>
<keyword evidence="4" id="KW-0833">Ubl conjugation pathway</keyword>
<keyword evidence="9" id="KW-1185">Reference proteome</keyword>
<dbReference type="PANTHER" id="PTHR46896">
    <property type="entry name" value="SENTRIN-SPECIFIC PROTEASE"/>
    <property type="match status" value="1"/>
</dbReference>
<dbReference type="AlphaFoldDB" id="A0AAD9R0R6"/>
<dbReference type="InterPro" id="IPR038765">
    <property type="entry name" value="Papain-like_cys_pep_sf"/>
</dbReference>
<feature type="region of interest" description="Disordered" evidence="6">
    <location>
        <begin position="206"/>
        <end position="257"/>
    </location>
</feature>
<dbReference type="Gene3D" id="3.40.395.10">
    <property type="entry name" value="Adenoviral Proteinase, Chain A"/>
    <property type="match status" value="1"/>
</dbReference>
<organism evidence="8 9">
    <name type="scientific">Acropora cervicornis</name>
    <name type="common">Staghorn coral</name>
    <dbReference type="NCBI Taxonomy" id="6130"/>
    <lineage>
        <taxon>Eukaryota</taxon>
        <taxon>Metazoa</taxon>
        <taxon>Cnidaria</taxon>
        <taxon>Anthozoa</taxon>
        <taxon>Hexacorallia</taxon>
        <taxon>Scleractinia</taxon>
        <taxon>Astrocoeniina</taxon>
        <taxon>Acroporidae</taxon>
        <taxon>Acropora</taxon>
    </lineage>
</organism>
<evidence type="ECO:0000256" key="6">
    <source>
        <dbReference type="SAM" id="MobiDB-lite"/>
    </source>
</evidence>
<sequence>MTRLILTTKFKMELEEWRGTSEFFFIGFIPSVLFFSLSDVTRKGGKMSGGLLSGLDRAEQRPYQGWKTNSSLSPENEYVENDVCLLEDLSTKVNNEGSPNRTECLSNGDRNPGDFKAHDSSYKIPKKTNSSNVGAKRGDEWFESSFEVKLPPPGRSKYSQASSISGKKRYDADRITQRNEIGYRALRQGVLTSPSRRWRYADAPGWRQSEVSRSQQENILSCQVPDHRSNGTVSTSDKSGNIQRNFKKGDKEESSKTLIEEHEHNHSMLDCLLRGNSVPSTKLNKDEKGRTNSSDSDTNLETSIRAKDSTSPSKDISLSDNNHEDVFCDHSEKCLKRLTEDKKCRNCSNNVFPSQAATPRTHLSPNRFYASDKEKTKIRTYANQRRGNTPVLIARPDTEPSATPEISGGSGQGKSRLRKRKNEGKLIVSLLVQGLIARYLLNHQIFHLEGQSDAANNSSFLCLKKHASIELWMHTGGCKALEKVDVITLSDEEESTDTVTELTVEESPLEATFSGPDDITSGPGALSDGDDDKDADVMTDSINAKMTPKTTAKRKTPLSKEKLPAAKKKADNVDGYTRDDAEIEIMIREEVRIGNLACTATEPLKITCKTDEIRLNVECGKYASREGNSKMSQFSNPNVIVLGVTPGFAMKLCQKLPKHGKFLNPGSAVSAERDIVLEVSEEVKREVIADVEEWVTEKLSKEFAELSLKEVERIKSFKLTPLPVKEKSKEPNGVSPSTSPLSTRTRTYNTRASSHRQPVQTVEKLIVYPLPPQPGGITVTSEDIPCLAEGEFLNDVIIDFYLKFVFFEKLKPEDRERTHILSSFFYKRLTQKNNDSDNHASLPERMHSQVKTWTKSVDIFNKDFVFVPINENSHWYLAVICFAGHTKATYLGEITDDDETNAKFSHIRQDEDSDTDQGTEKESENDEDGSEGEGTDVDLPSLSKIQAAYSKRGNRKKSLSTMVIKSQPCILVFDSLGGVRQRCMVNLRNYLQVEWKVRKKDSKPREFSKESIKGNHPKDPITDFSLPIKKTQWFQREEIATKRNDIRELIYNLKAAASSGN</sequence>
<feature type="compositionally biased region" description="Polar residues" evidence="6">
    <location>
        <begin position="309"/>
        <end position="320"/>
    </location>
</feature>
<dbReference type="GO" id="GO:0005737">
    <property type="term" value="C:cytoplasm"/>
    <property type="evidence" value="ECO:0007669"/>
    <property type="project" value="TreeGrafter"/>
</dbReference>
<evidence type="ECO:0000259" key="7">
    <source>
        <dbReference type="PROSITE" id="PS50600"/>
    </source>
</evidence>
<accession>A0AAD9R0R6</accession>
<dbReference type="GO" id="GO:0005634">
    <property type="term" value="C:nucleus"/>
    <property type="evidence" value="ECO:0007669"/>
    <property type="project" value="TreeGrafter"/>
</dbReference>
<reference evidence="8" key="2">
    <citation type="journal article" date="2023" name="Science">
        <title>Genomic signatures of disease resistance in endangered staghorn corals.</title>
        <authorList>
            <person name="Vollmer S.V."/>
            <person name="Selwyn J.D."/>
            <person name="Despard B.A."/>
            <person name="Roesel C.L."/>
        </authorList>
    </citation>
    <scope>NUCLEOTIDE SEQUENCE</scope>
    <source>
        <strain evidence="8">K2</strain>
    </source>
</reference>
<feature type="region of interest" description="Disordered" evidence="6">
    <location>
        <begin position="511"/>
        <end position="536"/>
    </location>
</feature>
<evidence type="ECO:0000313" key="8">
    <source>
        <dbReference type="EMBL" id="KAK2570984.1"/>
    </source>
</evidence>
<dbReference type="GO" id="GO:0070139">
    <property type="term" value="F:SUMO-specific endopeptidase activity"/>
    <property type="evidence" value="ECO:0007669"/>
    <property type="project" value="TreeGrafter"/>
</dbReference>
<proteinExistence type="inferred from homology"/>
<dbReference type="SUPFAM" id="SSF54001">
    <property type="entry name" value="Cysteine proteinases"/>
    <property type="match status" value="1"/>
</dbReference>
<feature type="region of interest" description="Disordered" evidence="6">
    <location>
        <begin position="725"/>
        <end position="755"/>
    </location>
</feature>
<feature type="region of interest" description="Disordered" evidence="6">
    <location>
        <begin position="276"/>
        <end position="322"/>
    </location>
</feature>